<evidence type="ECO:0000256" key="8">
    <source>
        <dbReference type="ARBA" id="ARBA00023170"/>
    </source>
</evidence>
<reference evidence="12" key="1">
    <citation type="submission" date="2022-11" db="UniProtKB">
        <authorList>
            <consortium name="WormBaseParasite"/>
        </authorList>
    </citation>
    <scope>IDENTIFICATION</scope>
</reference>
<evidence type="ECO:0000256" key="4">
    <source>
        <dbReference type="ARBA" id="ARBA00022833"/>
    </source>
</evidence>
<name>A0A914MCM0_MELIC</name>
<comment type="similarity">
    <text evidence="1">Belongs to the nuclear hormone receptor family.</text>
</comment>
<evidence type="ECO:0000256" key="5">
    <source>
        <dbReference type="ARBA" id="ARBA00023015"/>
    </source>
</evidence>
<evidence type="ECO:0000256" key="7">
    <source>
        <dbReference type="ARBA" id="ARBA00023163"/>
    </source>
</evidence>
<keyword evidence="5" id="KW-0805">Transcription regulation</keyword>
<evidence type="ECO:0000256" key="6">
    <source>
        <dbReference type="ARBA" id="ARBA00023125"/>
    </source>
</evidence>
<dbReference type="GO" id="GO:0008270">
    <property type="term" value="F:zinc ion binding"/>
    <property type="evidence" value="ECO:0007669"/>
    <property type="project" value="UniProtKB-KW"/>
</dbReference>
<keyword evidence="9" id="KW-0539">Nucleus</keyword>
<keyword evidence="4" id="KW-0862">Zinc</keyword>
<evidence type="ECO:0000313" key="11">
    <source>
        <dbReference type="Proteomes" id="UP000887563"/>
    </source>
</evidence>
<keyword evidence="3" id="KW-0863">Zinc-finger</keyword>
<dbReference type="PANTHER" id="PTHR24083">
    <property type="entry name" value="NUCLEAR HORMONE RECEPTOR"/>
    <property type="match status" value="1"/>
</dbReference>
<sequence>MNFNNIIVRILSCEICGKPSESRNYNVVSCPGCKQFFRRTVLYQKVVKCKRNKKCDIINGERCRGCRFDKCLIEGMDPLMIKFDDKNCRNEFIEMLEKRRNKLQQTKANDLYNQKDDQKIICSKNNKNINEYEQSTSNLDIGINNKLYFNETTIDFLRYECFCTSLLYAGLYDLKKYRGVKRTDESTSSRRPPELRRFEGLRRILKDQILPFY</sequence>
<dbReference type="InterPro" id="IPR050274">
    <property type="entry name" value="Nuclear_hormone_rcpt_NR2"/>
</dbReference>
<evidence type="ECO:0000256" key="3">
    <source>
        <dbReference type="ARBA" id="ARBA00022771"/>
    </source>
</evidence>
<dbReference type="PRINTS" id="PR00047">
    <property type="entry name" value="STROIDFINGER"/>
</dbReference>
<organism evidence="11 12">
    <name type="scientific">Meloidogyne incognita</name>
    <name type="common">Southern root-knot nematode worm</name>
    <name type="synonym">Oxyuris incognita</name>
    <dbReference type="NCBI Taxonomy" id="6306"/>
    <lineage>
        <taxon>Eukaryota</taxon>
        <taxon>Metazoa</taxon>
        <taxon>Ecdysozoa</taxon>
        <taxon>Nematoda</taxon>
        <taxon>Chromadorea</taxon>
        <taxon>Rhabditida</taxon>
        <taxon>Tylenchina</taxon>
        <taxon>Tylenchomorpha</taxon>
        <taxon>Tylenchoidea</taxon>
        <taxon>Meloidogynidae</taxon>
        <taxon>Meloidogyninae</taxon>
        <taxon>Meloidogyne</taxon>
        <taxon>Meloidogyne incognita group</taxon>
    </lineage>
</organism>
<proteinExistence type="inferred from homology"/>
<evidence type="ECO:0000256" key="1">
    <source>
        <dbReference type="ARBA" id="ARBA00005993"/>
    </source>
</evidence>
<dbReference type="InterPro" id="IPR001628">
    <property type="entry name" value="Znf_hrmn_rcpt"/>
</dbReference>
<dbReference type="AlphaFoldDB" id="A0A914MCM0"/>
<feature type="domain" description="Nuclear receptor" evidence="10">
    <location>
        <begin position="10"/>
        <end position="83"/>
    </location>
</feature>
<evidence type="ECO:0000259" key="10">
    <source>
        <dbReference type="PROSITE" id="PS51030"/>
    </source>
</evidence>
<keyword evidence="8" id="KW-0675">Receptor</keyword>
<protein>
    <submittedName>
        <fullName evidence="12">Nuclear receptor domain-containing protein</fullName>
    </submittedName>
</protein>
<dbReference type="Proteomes" id="UP000887563">
    <property type="component" value="Unplaced"/>
</dbReference>
<dbReference type="PROSITE" id="PS51030">
    <property type="entry name" value="NUCLEAR_REC_DBD_2"/>
    <property type="match status" value="1"/>
</dbReference>
<evidence type="ECO:0000313" key="12">
    <source>
        <dbReference type="WBParaSite" id="Minc3s01645g25313"/>
    </source>
</evidence>
<keyword evidence="6" id="KW-0238">DNA-binding</keyword>
<dbReference type="PROSITE" id="PS00031">
    <property type="entry name" value="NUCLEAR_REC_DBD_1"/>
    <property type="match status" value="1"/>
</dbReference>
<dbReference type="Gene3D" id="3.30.50.10">
    <property type="entry name" value="Erythroid Transcription Factor GATA-1, subunit A"/>
    <property type="match status" value="1"/>
</dbReference>
<dbReference type="SUPFAM" id="SSF57716">
    <property type="entry name" value="Glucocorticoid receptor-like (DNA-binding domain)"/>
    <property type="match status" value="1"/>
</dbReference>
<dbReference type="WBParaSite" id="Minc3s01645g25313">
    <property type="protein sequence ID" value="Minc3s01645g25313"/>
    <property type="gene ID" value="Minc3s01645g25313"/>
</dbReference>
<dbReference type="InterPro" id="IPR013088">
    <property type="entry name" value="Znf_NHR/GATA"/>
</dbReference>
<dbReference type="GO" id="GO:0043565">
    <property type="term" value="F:sequence-specific DNA binding"/>
    <property type="evidence" value="ECO:0007669"/>
    <property type="project" value="InterPro"/>
</dbReference>
<dbReference type="SMART" id="SM00399">
    <property type="entry name" value="ZnF_C4"/>
    <property type="match status" value="1"/>
</dbReference>
<keyword evidence="7" id="KW-0804">Transcription</keyword>
<dbReference type="Pfam" id="PF00105">
    <property type="entry name" value="zf-C4"/>
    <property type="match status" value="1"/>
</dbReference>
<accession>A0A914MCM0</accession>
<keyword evidence="11" id="KW-1185">Reference proteome</keyword>
<evidence type="ECO:0000256" key="2">
    <source>
        <dbReference type="ARBA" id="ARBA00022723"/>
    </source>
</evidence>
<keyword evidence="2" id="KW-0479">Metal-binding</keyword>
<evidence type="ECO:0000256" key="9">
    <source>
        <dbReference type="ARBA" id="ARBA00023242"/>
    </source>
</evidence>
<dbReference type="GO" id="GO:0003700">
    <property type="term" value="F:DNA-binding transcription factor activity"/>
    <property type="evidence" value="ECO:0007669"/>
    <property type="project" value="InterPro"/>
</dbReference>